<keyword evidence="3" id="KW-1185">Reference proteome</keyword>
<accession>A0A0D2K2L9</accession>
<sequence>MDYHYYNDDYYYDDYNDYDEWDGEYGGDDYDYDESYWGDDYWDHEESPEYYHQQYYDSQRYAGDDRSYDTSEEYYGSQFGGYHDGYNQGYSRGGNYQYTEGAMHTQSGQLQHYYGSNSWSVSTEHHSHSHTADHHTSRHMTLALPTSPTPPLLSIRPESPSRRDISVVSVLRTGTPVHSSGFTSASRALDINRNKSLSVKPIDSQSTKSARTPTPTESFFHNLFWKSPVRPRARTRPTTPVVPPSSRHIPQSPNLTATNMDRPSSAAGTLPIAGYDATRGRDIGFLAPSPEQT</sequence>
<dbReference type="GeneID" id="27709529"/>
<reference evidence="2 3" key="1">
    <citation type="submission" date="2015-01" db="EMBL/GenBank/DDBJ databases">
        <title>The Genome Sequence of Fonsecaea multimorphosa CBS 102226.</title>
        <authorList>
            <consortium name="The Broad Institute Genomics Platform"/>
            <person name="Cuomo C."/>
            <person name="de Hoog S."/>
            <person name="Gorbushina A."/>
            <person name="Stielow B."/>
            <person name="Teixiera M."/>
            <person name="Abouelleil A."/>
            <person name="Chapman S.B."/>
            <person name="Priest M."/>
            <person name="Young S.K."/>
            <person name="Wortman J."/>
            <person name="Nusbaum C."/>
            <person name="Birren B."/>
        </authorList>
    </citation>
    <scope>NUCLEOTIDE SEQUENCE [LARGE SCALE GENOMIC DNA]</scope>
    <source>
        <strain evidence="2 3">CBS 102226</strain>
    </source>
</reference>
<evidence type="ECO:0000313" key="2">
    <source>
        <dbReference type="EMBL" id="KIY00098.1"/>
    </source>
</evidence>
<gene>
    <name evidence="2" type="ORF">Z520_03783</name>
</gene>
<organism evidence="2 3">
    <name type="scientific">Fonsecaea multimorphosa CBS 102226</name>
    <dbReference type="NCBI Taxonomy" id="1442371"/>
    <lineage>
        <taxon>Eukaryota</taxon>
        <taxon>Fungi</taxon>
        <taxon>Dikarya</taxon>
        <taxon>Ascomycota</taxon>
        <taxon>Pezizomycotina</taxon>
        <taxon>Eurotiomycetes</taxon>
        <taxon>Chaetothyriomycetidae</taxon>
        <taxon>Chaetothyriales</taxon>
        <taxon>Herpotrichiellaceae</taxon>
        <taxon>Fonsecaea</taxon>
    </lineage>
</organism>
<dbReference type="Proteomes" id="UP000053411">
    <property type="component" value="Unassembled WGS sequence"/>
</dbReference>
<feature type="region of interest" description="Disordered" evidence="1">
    <location>
        <begin position="231"/>
        <end position="293"/>
    </location>
</feature>
<feature type="region of interest" description="Disordered" evidence="1">
    <location>
        <begin position="121"/>
        <end position="144"/>
    </location>
</feature>
<evidence type="ECO:0000313" key="3">
    <source>
        <dbReference type="Proteomes" id="UP000053411"/>
    </source>
</evidence>
<evidence type="ECO:0000256" key="1">
    <source>
        <dbReference type="SAM" id="MobiDB-lite"/>
    </source>
</evidence>
<dbReference type="RefSeq" id="XP_016634220.1">
    <property type="nucleotide sequence ID" value="XM_016774293.1"/>
</dbReference>
<dbReference type="AlphaFoldDB" id="A0A0D2K2L9"/>
<feature type="compositionally biased region" description="Low complexity" evidence="1">
    <location>
        <begin position="236"/>
        <end position="247"/>
    </location>
</feature>
<dbReference type="VEuPathDB" id="FungiDB:Z520_03783"/>
<proteinExistence type="predicted"/>
<protein>
    <submittedName>
        <fullName evidence="2">Uncharacterized protein</fullName>
    </submittedName>
</protein>
<feature type="compositionally biased region" description="Basic and acidic residues" evidence="1">
    <location>
        <begin position="123"/>
        <end position="135"/>
    </location>
</feature>
<dbReference type="EMBL" id="KN848067">
    <property type="protein sequence ID" value="KIY00098.1"/>
    <property type="molecule type" value="Genomic_DNA"/>
</dbReference>
<feature type="compositionally biased region" description="Polar residues" evidence="1">
    <location>
        <begin position="248"/>
        <end position="262"/>
    </location>
</feature>
<name>A0A0D2K2L9_9EURO</name>
<dbReference type="OrthoDB" id="4160522at2759"/>